<organism evidence="6 7">
    <name type="scientific">Alicyclobacillus fastidiosus</name>
    <dbReference type="NCBI Taxonomy" id="392011"/>
    <lineage>
        <taxon>Bacteria</taxon>
        <taxon>Bacillati</taxon>
        <taxon>Bacillota</taxon>
        <taxon>Bacilli</taxon>
        <taxon>Bacillales</taxon>
        <taxon>Alicyclobacillaceae</taxon>
        <taxon>Alicyclobacillus</taxon>
    </lineage>
</organism>
<dbReference type="SUPFAM" id="SSF46689">
    <property type="entry name" value="Homeodomain-like"/>
    <property type="match status" value="1"/>
</dbReference>
<dbReference type="RefSeq" id="WP_275473845.1">
    <property type="nucleotide sequence ID" value="NZ_CP162940.1"/>
</dbReference>
<dbReference type="Gene3D" id="1.10.357.10">
    <property type="entry name" value="Tetracycline Repressor, domain 2"/>
    <property type="match status" value="1"/>
</dbReference>
<reference evidence="6 7" key="1">
    <citation type="journal article" date="2024" name="Int. J. Mol. Sci.">
        <title>Exploration of Alicyclobacillus spp. Genome in Search of Antibiotic Resistance.</title>
        <authorList>
            <person name="Bucka-Kolendo J."/>
            <person name="Kiousi D.E."/>
            <person name="Dekowska A."/>
            <person name="Mikolajczuk-Szczyrba A."/>
            <person name="Karadedos D.M."/>
            <person name="Michael P."/>
            <person name="Galanis A."/>
            <person name="Sokolowska B."/>
        </authorList>
    </citation>
    <scope>NUCLEOTIDE SEQUENCE [LARGE SCALE GENOMIC DNA]</scope>
    <source>
        <strain evidence="6 7">KKP 3000</strain>
    </source>
</reference>
<keyword evidence="7" id="KW-1185">Reference proteome</keyword>
<feature type="domain" description="HTH tetR-type" evidence="5">
    <location>
        <begin position="6"/>
        <end position="66"/>
    </location>
</feature>
<name>A0ABV5AL66_9BACL</name>
<evidence type="ECO:0000256" key="3">
    <source>
        <dbReference type="ARBA" id="ARBA00023163"/>
    </source>
</evidence>
<keyword evidence="1" id="KW-0805">Transcription regulation</keyword>
<dbReference type="PANTHER" id="PTHR30055">
    <property type="entry name" value="HTH-TYPE TRANSCRIPTIONAL REGULATOR RUTR"/>
    <property type="match status" value="1"/>
</dbReference>
<dbReference type="Gene3D" id="1.10.10.60">
    <property type="entry name" value="Homeodomain-like"/>
    <property type="match status" value="1"/>
</dbReference>
<evidence type="ECO:0000256" key="4">
    <source>
        <dbReference type="PROSITE-ProRule" id="PRU00335"/>
    </source>
</evidence>
<accession>A0ABV5AL66</accession>
<dbReference type="PANTHER" id="PTHR30055:SF234">
    <property type="entry name" value="HTH-TYPE TRANSCRIPTIONAL REGULATOR BETI"/>
    <property type="match status" value="1"/>
</dbReference>
<dbReference type="InterPro" id="IPR050109">
    <property type="entry name" value="HTH-type_TetR-like_transc_reg"/>
</dbReference>
<comment type="caution">
    <text evidence="6">The sequence shown here is derived from an EMBL/GenBank/DDBJ whole genome shotgun (WGS) entry which is preliminary data.</text>
</comment>
<evidence type="ECO:0000313" key="7">
    <source>
        <dbReference type="Proteomes" id="UP001579974"/>
    </source>
</evidence>
<dbReference type="PROSITE" id="PS50977">
    <property type="entry name" value="HTH_TETR_2"/>
    <property type="match status" value="1"/>
</dbReference>
<dbReference type="Proteomes" id="UP001579974">
    <property type="component" value="Unassembled WGS sequence"/>
</dbReference>
<protein>
    <submittedName>
        <fullName evidence="6">TetR/AcrR family transcriptional regulator</fullName>
    </submittedName>
</protein>
<evidence type="ECO:0000313" key="6">
    <source>
        <dbReference type="EMBL" id="MFB5192973.1"/>
    </source>
</evidence>
<evidence type="ECO:0000256" key="1">
    <source>
        <dbReference type="ARBA" id="ARBA00023015"/>
    </source>
</evidence>
<dbReference type="InterPro" id="IPR036271">
    <property type="entry name" value="Tet_transcr_reg_TetR-rel_C_sf"/>
</dbReference>
<dbReference type="Pfam" id="PF13305">
    <property type="entry name" value="TetR_C_33"/>
    <property type="match status" value="1"/>
</dbReference>
<dbReference type="InterPro" id="IPR001647">
    <property type="entry name" value="HTH_TetR"/>
</dbReference>
<proteinExistence type="predicted"/>
<dbReference type="EMBL" id="JBDXSU010000033">
    <property type="protein sequence ID" value="MFB5192973.1"/>
    <property type="molecule type" value="Genomic_DNA"/>
</dbReference>
<dbReference type="Pfam" id="PF00440">
    <property type="entry name" value="TetR_N"/>
    <property type="match status" value="1"/>
</dbReference>
<dbReference type="InterPro" id="IPR009057">
    <property type="entry name" value="Homeodomain-like_sf"/>
</dbReference>
<evidence type="ECO:0000259" key="5">
    <source>
        <dbReference type="PROSITE" id="PS50977"/>
    </source>
</evidence>
<sequence>MASRPGLSRSIIVQAAGELADRIGLDKLTLSEVAKHLGVRTPSLYNHIDGMDGLRRELSLLGLQELDRRLQRAALGKAGDQAISAMLQAYRAFAKERPGVYATTLAPAKDDELLRSASDAIIDTVLTVLEPYQLHPDVAIHIVRGFRAIGHGFATLEVANGFGMPFEVEESYERLIATFLLGLCMATESKSPTT</sequence>
<dbReference type="InterPro" id="IPR025996">
    <property type="entry name" value="MT1864/Rv1816-like_C"/>
</dbReference>
<evidence type="ECO:0000256" key="2">
    <source>
        <dbReference type="ARBA" id="ARBA00023125"/>
    </source>
</evidence>
<dbReference type="SUPFAM" id="SSF48498">
    <property type="entry name" value="Tetracyclin repressor-like, C-terminal domain"/>
    <property type="match status" value="1"/>
</dbReference>
<keyword evidence="3" id="KW-0804">Transcription</keyword>
<keyword evidence="2 4" id="KW-0238">DNA-binding</keyword>
<feature type="DNA-binding region" description="H-T-H motif" evidence="4">
    <location>
        <begin position="29"/>
        <end position="48"/>
    </location>
</feature>
<gene>
    <name evidence="6" type="ORF">KKP3000_002568</name>
</gene>